<dbReference type="Gene3D" id="3.30.200.20">
    <property type="entry name" value="Phosphorylase Kinase, domain 1"/>
    <property type="match status" value="1"/>
</dbReference>
<gene>
    <name evidence="2" type="ORF">K2173_007210</name>
</gene>
<evidence type="ECO:0000313" key="2">
    <source>
        <dbReference type="EMBL" id="KAJ8759581.1"/>
    </source>
</evidence>
<dbReference type="SUPFAM" id="SSF56112">
    <property type="entry name" value="Protein kinase-like (PK-like)"/>
    <property type="match status" value="1"/>
</dbReference>
<dbReference type="PANTHER" id="PTHR46146">
    <property type="entry name" value="SERINE/THREONINE-PROTEIN KINASE-LIKE PROTEIN CCR4"/>
    <property type="match status" value="1"/>
</dbReference>
<accession>A0AAV8SYM8</accession>
<dbReference type="PANTHER" id="PTHR46146:SF4">
    <property type="entry name" value="SERINE_THREONINE-PROTEIN KINASE-LIKE PROTEIN CCR4"/>
    <property type="match status" value="1"/>
</dbReference>
<organism evidence="2 3">
    <name type="scientific">Erythroxylum novogranatense</name>
    <dbReference type="NCBI Taxonomy" id="1862640"/>
    <lineage>
        <taxon>Eukaryota</taxon>
        <taxon>Viridiplantae</taxon>
        <taxon>Streptophyta</taxon>
        <taxon>Embryophyta</taxon>
        <taxon>Tracheophyta</taxon>
        <taxon>Spermatophyta</taxon>
        <taxon>Magnoliopsida</taxon>
        <taxon>eudicotyledons</taxon>
        <taxon>Gunneridae</taxon>
        <taxon>Pentapetalae</taxon>
        <taxon>rosids</taxon>
        <taxon>fabids</taxon>
        <taxon>Malpighiales</taxon>
        <taxon>Erythroxylaceae</taxon>
        <taxon>Erythroxylum</taxon>
    </lineage>
</organism>
<dbReference type="EMBL" id="JAIWQS010000007">
    <property type="protein sequence ID" value="KAJ8759581.1"/>
    <property type="molecule type" value="Genomic_DNA"/>
</dbReference>
<keyword evidence="3" id="KW-1185">Reference proteome</keyword>
<name>A0AAV8SYM8_9ROSI</name>
<dbReference type="PROSITE" id="PS50011">
    <property type="entry name" value="PROTEIN_KINASE_DOM"/>
    <property type="match status" value="1"/>
</dbReference>
<dbReference type="AlphaFoldDB" id="A0AAV8SYM8"/>
<dbReference type="GO" id="GO:0004672">
    <property type="term" value="F:protein kinase activity"/>
    <property type="evidence" value="ECO:0007669"/>
    <property type="project" value="InterPro"/>
</dbReference>
<dbReference type="GO" id="GO:0005524">
    <property type="term" value="F:ATP binding"/>
    <property type="evidence" value="ECO:0007669"/>
    <property type="project" value="InterPro"/>
</dbReference>
<evidence type="ECO:0000259" key="1">
    <source>
        <dbReference type="PROSITE" id="PS50011"/>
    </source>
</evidence>
<dbReference type="InterPro" id="IPR011009">
    <property type="entry name" value="Kinase-like_dom_sf"/>
</dbReference>
<proteinExistence type="predicted"/>
<evidence type="ECO:0000313" key="3">
    <source>
        <dbReference type="Proteomes" id="UP001159364"/>
    </source>
</evidence>
<feature type="domain" description="Protein kinase" evidence="1">
    <location>
        <begin position="22"/>
        <end position="240"/>
    </location>
</feature>
<dbReference type="Proteomes" id="UP001159364">
    <property type="component" value="Linkage Group LG07"/>
</dbReference>
<dbReference type="Gene3D" id="1.10.510.10">
    <property type="entry name" value="Transferase(Phosphotransferase) domain 1"/>
    <property type="match status" value="1"/>
</dbReference>
<dbReference type="InterPro" id="IPR001245">
    <property type="entry name" value="Ser-Thr/Tyr_kinase_cat_dom"/>
</dbReference>
<dbReference type="Pfam" id="PF07714">
    <property type="entry name" value="PK_Tyr_Ser-Thr"/>
    <property type="match status" value="1"/>
</dbReference>
<reference evidence="2 3" key="1">
    <citation type="submission" date="2021-09" db="EMBL/GenBank/DDBJ databases">
        <title>Genomic insights and catalytic innovation underlie evolution of tropane alkaloids biosynthesis.</title>
        <authorList>
            <person name="Wang Y.-J."/>
            <person name="Tian T."/>
            <person name="Huang J.-P."/>
            <person name="Huang S.-X."/>
        </authorList>
    </citation>
    <scope>NUCLEOTIDE SEQUENCE [LARGE SCALE GENOMIC DNA]</scope>
    <source>
        <strain evidence="2">KIB-2018</strain>
        <tissue evidence="2">Leaf</tissue>
    </source>
</reference>
<protein>
    <recommendedName>
        <fullName evidence="1">Protein kinase domain-containing protein</fullName>
    </recommendedName>
</protein>
<sequence>MGNAGQLKEFPLELLVEATNNFSEDHETGTGSFGSVYRGVLGDGREVAIKRTEASCSSSYAIGTKRQEDIDSAFVRELESLSRVHHKHLVHLLGFCENSNDRILVFEYMHNGTLHDHLHNLQRSPLMTWPARIKLALDAARGIEYLHENENGVPRNVVDFVVPYIVQDEILRVLDRRVPPPTPFEIEAVVYIGYLAADCVTLEGRDRPPMTEVVNSLERALAACLVDPTSLSRSNTESST</sequence>
<comment type="caution">
    <text evidence="2">The sequence shown here is derived from an EMBL/GenBank/DDBJ whole genome shotgun (WGS) entry which is preliminary data.</text>
</comment>
<dbReference type="InterPro" id="IPR000719">
    <property type="entry name" value="Prot_kinase_dom"/>
</dbReference>